<keyword evidence="5 9" id="KW-0375">Hydrogen ion transport</keyword>
<dbReference type="InterPro" id="IPR020546">
    <property type="entry name" value="ATP_synth_F1_dsu/esu_N"/>
</dbReference>
<accession>A0A086XV99</accession>
<feature type="domain" description="ATP synthase F1 complex delta/epsilon subunit N-terminal" evidence="10">
    <location>
        <begin position="3"/>
        <end position="83"/>
    </location>
</feature>
<evidence type="ECO:0000256" key="4">
    <source>
        <dbReference type="ARBA" id="ARBA00022448"/>
    </source>
</evidence>
<evidence type="ECO:0000256" key="8">
    <source>
        <dbReference type="ARBA" id="ARBA00023196"/>
    </source>
</evidence>
<evidence type="ECO:0000256" key="7">
    <source>
        <dbReference type="ARBA" id="ARBA00023136"/>
    </source>
</evidence>
<evidence type="ECO:0000259" key="10">
    <source>
        <dbReference type="Pfam" id="PF02823"/>
    </source>
</evidence>
<evidence type="ECO:0000313" key="12">
    <source>
        <dbReference type="Proteomes" id="UP000028824"/>
    </source>
</evidence>
<evidence type="ECO:0000256" key="9">
    <source>
        <dbReference type="HAMAP-Rule" id="MF_00530"/>
    </source>
</evidence>
<keyword evidence="7 9" id="KW-0472">Membrane</keyword>
<dbReference type="GO" id="GO:0045259">
    <property type="term" value="C:proton-transporting ATP synthase complex"/>
    <property type="evidence" value="ECO:0007669"/>
    <property type="project" value="UniProtKB-KW"/>
</dbReference>
<dbReference type="Pfam" id="PF02823">
    <property type="entry name" value="ATP-synt_DE_N"/>
    <property type="match status" value="1"/>
</dbReference>
<comment type="caution">
    <text evidence="11">The sequence shown here is derived from an EMBL/GenBank/DDBJ whole genome shotgun (WGS) entry which is preliminary data.</text>
</comment>
<dbReference type="CDD" id="cd12152">
    <property type="entry name" value="F1-ATPase_delta"/>
    <property type="match status" value="1"/>
</dbReference>
<dbReference type="OrthoDB" id="272739at2"/>
<dbReference type="STRING" id="1105367.CG50_02955"/>
<dbReference type="InterPro" id="IPR036771">
    <property type="entry name" value="ATPsynth_dsu/esu_N"/>
</dbReference>
<dbReference type="HAMAP" id="MF_00530">
    <property type="entry name" value="ATP_synth_epsil_bac"/>
    <property type="match status" value="1"/>
</dbReference>
<keyword evidence="12" id="KW-1185">Reference proteome</keyword>
<sequence length="143" mass="15291">MSLHLTLTTPLRIEADVPDVASLRAEDASGDFGILPGHADFLTVIGAGVMRWRAASGPWHYAALRGAVLSVHADAVRVAAREAILSDDLTHLRTEVSAARARAEDTRRSLRSQSARLHARAIRQLMHQLGPGGDTLGLEEAGT</sequence>
<dbReference type="GO" id="GO:0005524">
    <property type="term" value="F:ATP binding"/>
    <property type="evidence" value="ECO:0007669"/>
    <property type="project" value="UniProtKB-UniRule"/>
</dbReference>
<dbReference type="GO" id="GO:0012505">
    <property type="term" value="C:endomembrane system"/>
    <property type="evidence" value="ECO:0007669"/>
    <property type="project" value="UniProtKB-SubCell"/>
</dbReference>
<evidence type="ECO:0000313" key="11">
    <source>
        <dbReference type="EMBL" id="KFI25949.1"/>
    </source>
</evidence>
<dbReference type="Proteomes" id="UP000028824">
    <property type="component" value="Unassembled WGS sequence"/>
</dbReference>
<dbReference type="InterPro" id="IPR024037">
    <property type="entry name" value="Alt_ATP_synth_F1_esu"/>
</dbReference>
<evidence type="ECO:0000256" key="3">
    <source>
        <dbReference type="ARBA" id="ARBA00005712"/>
    </source>
</evidence>
<dbReference type="GO" id="GO:0005886">
    <property type="term" value="C:plasma membrane"/>
    <property type="evidence" value="ECO:0007669"/>
    <property type="project" value="UniProtKB-SubCell"/>
</dbReference>
<keyword evidence="4 9" id="KW-0813">Transport</keyword>
<evidence type="ECO:0000256" key="1">
    <source>
        <dbReference type="ARBA" id="ARBA00003543"/>
    </source>
</evidence>
<dbReference type="Gene3D" id="2.60.15.10">
    <property type="entry name" value="F0F1 ATP synthase delta/epsilon subunit, N-terminal"/>
    <property type="match status" value="1"/>
</dbReference>
<dbReference type="GO" id="GO:0046933">
    <property type="term" value="F:proton-transporting ATP synthase activity, rotational mechanism"/>
    <property type="evidence" value="ECO:0007669"/>
    <property type="project" value="UniProtKB-UniRule"/>
</dbReference>
<dbReference type="eggNOG" id="COG0355">
    <property type="taxonomic scope" value="Bacteria"/>
</dbReference>
<dbReference type="InterPro" id="IPR001469">
    <property type="entry name" value="ATP_synth_F1_dsu/esu"/>
</dbReference>
<name>A0A086XV99_9RHOB</name>
<comment type="similarity">
    <text evidence="3 9">Belongs to the ATPase epsilon chain family.</text>
</comment>
<organism evidence="11 12">
    <name type="scientific">Paenirhodobacter enshiensis</name>
    <dbReference type="NCBI Taxonomy" id="1105367"/>
    <lineage>
        <taxon>Bacteria</taxon>
        <taxon>Pseudomonadati</taxon>
        <taxon>Pseudomonadota</taxon>
        <taxon>Alphaproteobacteria</taxon>
        <taxon>Rhodobacterales</taxon>
        <taxon>Rhodobacter group</taxon>
        <taxon>Paenirhodobacter</taxon>
    </lineage>
</organism>
<keyword evidence="9" id="KW-0066">ATP synthesis</keyword>
<dbReference type="NCBIfam" id="TIGR03166">
    <property type="entry name" value="alt_F1F0_F1_eps"/>
    <property type="match status" value="1"/>
</dbReference>
<keyword evidence="6 9" id="KW-0406">Ion transport</keyword>
<keyword evidence="8 9" id="KW-0139">CF(1)</keyword>
<comment type="subcellular location">
    <subcellularLocation>
        <location evidence="9">Cell membrane</location>
        <topology evidence="9">Peripheral membrane protein</topology>
    </subcellularLocation>
    <subcellularLocation>
        <location evidence="2">Endomembrane system</location>
        <topology evidence="2">Peripheral membrane protein</topology>
    </subcellularLocation>
</comment>
<gene>
    <name evidence="9" type="primary">atpC</name>
    <name evidence="11" type="ORF">CG50_02955</name>
</gene>
<dbReference type="RefSeq" id="WP_036637898.1">
    <property type="nucleotide sequence ID" value="NZ_JFZB01000018.1"/>
</dbReference>
<keyword evidence="9" id="KW-1003">Cell membrane</keyword>
<dbReference type="EMBL" id="JFZB01000018">
    <property type="protein sequence ID" value="KFI25949.1"/>
    <property type="molecule type" value="Genomic_DNA"/>
</dbReference>
<protein>
    <recommendedName>
        <fullName evidence="9">ATP synthase epsilon chain</fullName>
    </recommendedName>
    <alternativeName>
        <fullName evidence="9">ATP synthase F1 sector epsilon subunit</fullName>
    </alternativeName>
    <alternativeName>
        <fullName evidence="9">F-ATPase epsilon subunit</fullName>
    </alternativeName>
</protein>
<dbReference type="SUPFAM" id="SSF51344">
    <property type="entry name" value="Epsilon subunit of F1F0-ATP synthase N-terminal domain"/>
    <property type="match status" value="1"/>
</dbReference>
<proteinExistence type="inferred from homology"/>
<evidence type="ECO:0000256" key="2">
    <source>
        <dbReference type="ARBA" id="ARBA00004184"/>
    </source>
</evidence>
<comment type="subunit">
    <text evidence="9">F-type ATPases have 2 components, CF(1) - the catalytic core - and CF(0) - the membrane proton channel. CF(1) has five subunits: alpha(3), beta(3), gamma(1), delta(1), epsilon(1). CF(0) has three main subunits: a, b and c.</text>
</comment>
<evidence type="ECO:0000256" key="5">
    <source>
        <dbReference type="ARBA" id="ARBA00022781"/>
    </source>
</evidence>
<reference evidence="11 12" key="1">
    <citation type="submission" date="2014-03" db="EMBL/GenBank/DDBJ databases">
        <title>Genome of Paenirhodobacter enshiensis DW2-9.</title>
        <authorList>
            <person name="Wang D."/>
            <person name="Wang G."/>
        </authorList>
    </citation>
    <scope>NUCLEOTIDE SEQUENCE [LARGE SCALE GENOMIC DNA]</scope>
    <source>
        <strain evidence="11 12">DW2-9</strain>
    </source>
</reference>
<dbReference type="AlphaFoldDB" id="A0A086XV99"/>
<comment type="function">
    <text evidence="1 9">Produces ATP from ADP in the presence of a proton gradient across the membrane.</text>
</comment>
<evidence type="ECO:0000256" key="6">
    <source>
        <dbReference type="ARBA" id="ARBA00023065"/>
    </source>
</evidence>